<evidence type="ECO:0000313" key="2">
    <source>
        <dbReference type="Proteomes" id="UP000016932"/>
    </source>
</evidence>
<gene>
    <name evidence="1" type="ORF">MYCFIDRAFT_205792</name>
</gene>
<dbReference type="OrthoDB" id="5356111at2759"/>
<proteinExistence type="predicted"/>
<name>N1Q686_PSEFD</name>
<accession>N1Q686</accession>
<organism evidence="1 2">
    <name type="scientific">Pseudocercospora fijiensis (strain CIRAD86)</name>
    <name type="common">Black leaf streak disease fungus</name>
    <name type="synonym">Mycosphaerella fijiensis</name>
    <dbReference type="NCBI Taxonomy" id="383855"/>
    <lineage>
        <taxon>Eukaryota</taxon>
        <taxon>Fungi</taxon>
        <taxon>Dikarya</taxon>
        <taxon>Ascomycota</taxon>
        <taxon>Pezizomycotina</taxon>
        <taxon>Dothideomycetes</taxon>
        <taxon>Dothideomycetidae</taxon>
        <taxon>Mycosphaerellales</taxon>
        <taxon>Mycosphaerellaceae</taxon>
        <taxon>Pseudocercospora</taxon>
    </lineage>
</organism>
<reference evidence="1 2" key="1">
    <citation type="journal article" date="2012" name="PLoS Pathog.">
        <title>Diverse lifestyles and strategies of plant pathogenesis encoded in the genomes of eighteen Dothideomycetes fungi.</title>
        <authorList>
            <person name="Ohm R.A."/>
            <person name="Feau N."/>
            <person name="Henrissat B."/>
            <person name="Schoch C.L."/>
            <person name="Horwitz B.A."/>
            <person name="Barry K.W."/>
            <person name="Condon B.J."/>
            <person name="Copeland A.C."/>
            <person name="Dhillon B."/>
            <person name="Glaser F."/>
            <person name="Hesse C.N."/>
            <person name="Kosti I."/>
            <person name="LaButti K."/>
            <person name="Lindquist E.A."/>
            <person name="Lucas S."/>
            <person name="Salamov A.A."/>
            <person name="Bradshaw R.E."/>
            <person name="Ciuffetti L."/>
            <person name="Hamelin R.C."/>
            <person name="Kema G.H.J."/>
            <person name="Lawrence C."/>
            <person name="Scott J.A."/>
            <person name="Spatafora J.W."/>
            <person name="Turgeon B.G."/>
            <person name="de Wit P.J.G.M."/>
            <person name="Zhong S."/>
            <person name="Goodwin S.B."/>
            <person name="Grigoriev I.V."/>
        </authorList>
    </citation>
    <scope>NUCLEOTIDE SEQUENCE [LARGE SCALE GENOMIC DNA]</scope>
    <source>
        <strain evidence="1 2">CIRAD86</strain>
    </source>
</reference>
<dbReference type="EMBL" id="KB446555">
    <property type="protein sequence ID" value="EME87775.1"/>
    <property type="molecule type" value="Genomic_DNA"/>
</dbReference>
<protein>
    <submittedName>
        <fullName evidence="1">Uncharacterized protein</fullName>
    </submittedName>
</protein>
<dbReference type="Proteomes" id="UP000016932">
    <property type="component" value="Unassembled WGS sequence"/>
</dbReference>
<evidence type="ECO:0000313" key="1">
    <source>
        <dbReference type="EMBL" id="EME87775.1"/>
    </source>
</evidence>
<dbReference type="VEuPathDB" id="FungiDB:MYCFIDRAFT_205792"/>
<dbReference type="HOGENOM" id="CLU_1741374_0_0_1"/>
<keyword evidence="2" id="KW-1185">Reference proteome</keyword>
<dbReference type="KEGG" id="pfj:MYCFIDRAFT_205792"/>
<dbReference type="GeneID" id="19336434"/>
<sequence length="150" mass="17279">MSGPCSILPTIVKCIFATPPTWSELCIVRMWFYLGQASTDNVAESTRFIDQRRPEATVSTRKLEEWSIGAGWMARRGRLTKGNATLSQVSLMRPDRRRRQVRPALGYLDVVRIMGQRTTQERNKRSRNLRKYQHGCCITETGYSSRSEHI</sequence>
<dbReference type="RefSeq" id="XP_007921095.1">
    <property type="nucleotide sequence ID" value="XM_007922904.1"/>
</dbReference>
<dbReference type="AlphaFoldDB" id="N1Q686"/>